<gene>
    <name evidence="12" type="ORF">HETSPECPRED_009306</name>
</gene>
<evidence type="ECO:0000256" key="2">
    <source>
        <dbReference type="ARBA" id="ARBA00011534"/>
    </source>
</evidence>
<evidence type="ECO:0000256" key="10">
    <source>
        <dbReference type="SAM" id="MobiDB-lite"/>
    </source>
</evidence>
<dbReference type="Gene3D" id="1.10.510.10">
    <property type="entry name" value="Transferase(Phosphotransferase) domain 1"/>
    <property type="match status" value="1"/>
</dbReference>
<feature type="region of interest" description="Disordered" evidence="10">
    <location>
        <begin position="538"/>
        <end position="563"/>
    </location>
</feature>
<dbReference type="InterPro" id="IPR011009">
    <property type="entry name" value="Kinase-like_dom_sf"/>
</dbReference>
<dbReference type="EMBL" id="CAJPDS010000076">
    <property type="protein sequence ID" value="CAF9934638.1"/>
    <property type="molecule type" value="Genomic_DNA"/>
</dbReference>
<accession>A0A8H3G0X3</accession>
<comment type="catalytic activity">
    <reaction evidence="8">
        <text>L-threonyl-[protein] + ATP = O-phospho-L-threonyl-[protein] + ADP + H(+)</text>
        <dbReference type="Rhea" id="RHEA:46608"/>
        <dbReference type="Rhea" id="RHEA-COMP:11060"/>
        <dbReference type="Rhea" id="RHEA-COMP:11605"/>
        <dbReference type="ChEBI" id="CHEBI:15378"/>
        <dbReference type="ChEBI" id="CHEBI:30013"/>
        <dbReference type="ChEBI" id="CHEBI:30616"/>
        <dbReference type="ChEBI" id="CHEBI:61977"/>
        <dbReference type="ChEBI" id="CHEBI:456216"/>
        <dbReference type="EC" id="2.7.11.1"/>
    </reaction>
</comment>
<evidence type="ECO:0000256" key="5">
    <source>
        <dbReference type="ARBA" id="ARBA00019973"/>
    </source>
</evidence>
<dbReference type="Pfam" id="PF00069">
    <property type="entry name" value="Pkinase"/>
    <property type="match status" value="1"/>
</dbReference>
<dbReference type="InterPro" id="IPR008266">
    <property type="entry name" value="Tyr_kinase_AS"/>
</dbReference>
<evidence type="ECO:0000313" key="12">
    <source>
        <dbReference type="EMBL" id="CAF9934638.1"/>
    </source>
</evidence>
<comment type="function">
    <text evidence="1">Component of the EKC/KEOPS complex that is required for the formation of a threonylcarbamoyl group on adenosine at position 37 (t(6)A37) in tRNAs that read codons beginning with adenine. The complex is probably involved in the transfer of the threonylcarbamoyl moiety of threonylcarbamoyl-AMP (TC-AMP) to the N6 group of A37. BUD32 has ATPase activity in the context of the EKC/KEOPS complex and likely plays a supporting role to the catalytic subunit KAE1. The EKC/KEOPS complex also promotes both telomere uncapping and telomere elongation. The complex is required for efficient recruitment of transcriptional coactivators.</text>
</comment>
<dbReference type="PROSITE" id="PS50011">
    <property type="entry name" value="PROTEIN_KINASE_DOM"/>
    <property type="match status" value="1"/>
</dbReference>
<evidence type="ECO:0000256" key="8">
    <source>
        <dbReference type="ARBA" id="ARBA00047899"/>
    </source>
</evidence>
<comment type="subunit">
    <text evidence="2">Component of the EKC/KEOPS complex composed of at least BUD32, CGI121, GON7, KAE1 and PCC1; the whole complex dimerizes.</text>
</comment>
<reference evidence="12" key="1">
    <citation type="submission" date="2021-03" db="EMBL/GenBank/DDBJ databases">
        <authorList>
            <person name="Tagirdzhanova G."/>
        </authorList>
    </citation>
    <scope>NUCLEOTIDE SEQUENCE</scope>
</reference>
<feature type="domain" description="Protein kinase" evidence="11">
    <location>
        <begin position="244"/>
        <end position="518"/>
    </location>
</feature>
<evidence type="ECO:0000259" key="11">
    <source>
        <dbReference type="PROSITE" id="PS50011"/>
    </source>
</evidence>
<evidence type="ECO:0000256" key="4">
    <source>
        <dbReference type="ARBA" id="ARBA00013948"/>
    </source>
</evidence>
<evidence type="ECO:0000256" key="3">
    <source>
        <dbReference type="ARBA" id="ARBA00012513"/>
    </source>
</evidence>
<name>A0A8H3G0X3_9LECA</name>
<dbReference type="AlphaFoldDB" id="A0A8H3G0X3"/>
<evidence type="ECO:0000256" key="7">
    <source>
        <dbReference type="ARBA" id="ARBA00033194"/>
    </source>
</evidence>
<sequence>MATPIPNQDQSAEAFAIAKLVPLSPEAEQAFDDVVEFPDLSEHHRSYIRAERAKSRDNSPVYSSEDTDAEESAVVPERFVRLWTGHYSLSATSFAHSRIPGAGWRVGRGTSRFGEADRGVDILLIRPGRKSEDVSKANALIRFHEKSGVLMLVGLSDIHPITYDNGEDDVTTLRSGESHVLYRRKNLFSFGNLRFKLEYEDFDDTRLAAVTRHRDRFFYEKGIPSPHPSLSMIPRKNHILRGSAILHTTFAMGGFGYVHAAVGTRTGDPLAIKDMWIKSAERAKDPQFMAELDVSQGFKNTPGLLQALECQCEHLHQTYPCGKYPDQFFMTFPLALKDFSKQNWSGVKLDIIAKLLRGPLQGLESLHNAGYMHRDVSPSNILLMSTSPPQAILCDFGKAVKAPKAFETTIGPIPFLAPEVGEPNGYTNKIDIWGVGIVCCWILFPNAISDHITKKKRPDTKFVATMLGMLSEYKAKGKQEKSFAHLIEGMLRWRVENRYTLELPSVFRADIERPHVLLGSEMLIRILPQASEALQHPFLQPPSTPALDADEGSLKHKSRVDKT</sequence>
<dbReference type="PANTHER" id="PTHR44167">
    <property type="entry name" value="OVARIAN-SPECIFIC SERINE/THREONINE-PROTEIN KINASE LOK-RELATED"/>
    <property type="match status" value="1"/>
</dbReference>
<protein>
    <recommendedName>
        <fullName evidence="5">EKC/KEOPS complex subunit BUD32</fullName>
        <ecNumber evidence="3">2.7.11.1</ecNumber>
    </recommendedName>
    <alternativeName>
        <fullName evidence="6 7">Atypical Serine/threonine protein kinase BUD32</fullName>
    </alternativeName>
    <alternativeName>
        <fullName evidence="4">EKC/KEOPS complex subunit bud32</fullName>
    </alternativeName>
</protein>
<dbReference type="Proteomes" id="UP000664521">
    <property type="component" value="Unassembled WGS sequence"/>
</dbReference>
<dbReference type="GO" id="GO:0044773">
    <property type="term" value="P:mitotic DNA damage checkpoint signaling"/>
    <property type="evidence" value="ECO:0007669"/>
    <property type="project" value="TreeGrafter"/>
</dbReference>
<evidence type="ECO:0000256" key="9">
    <source>
        <dbReference type="ARBA" id="ARBA00048679"/>
    </source>
</evidence>
<dbReference type="GO" id="GO:0004674">
    <property type="term" value="F:protein serine/threonine kinase activity"/>
    <property type="evidence" value="ECO:0007669"/>
    <property type="project" value="UniProtKB-EC"/>
</dbReference>
<dbReference type="EC" id="2.7.11.1" evidence="3"/>
<dbReference type="InterPro" id="IPR000719">
    <property type="entry name" value="Prot_kinase_dom"/>
</dbReference>
<dbReference type="SUPFAM" id="SSF56112">
    <property type="entry name" value="Protein kinase-like (PK-like)"/>
    <property type="match status" value="1"/>
</dbReference>
<dbReference type="OrthoDB" id="5979581at2759"/>
<proteinExistence type="predicted"/>
<dbReference type="CDD" id="cd00180">
    <property type="entry name" value="PKc"/>
    <property type="match status" value="1"/>
</dbReference>
<comment type="caution">
    <text evidence="12">The sequence shown here is derived from an EMBL/GenBank/DDBJ whole genome shotgun (WGS) entry which is preliminary data.</text>
</comment>
<comment type="catalytic activity">
    <reaction evidence="9">
        <text>L-seryl-[protein] + ATP = O-phospho-L-seryl-[protein] + ADP + H(+)</text>
        <dbReference type="Rhea" id="RHEA:17989"/>
        <dbReference type="Rhea" id="RHEA-COMP:9863"/>
        <dbReference type="Rhea" id="RHEA-COMP:11604"/>
        <dbReference type="ChEBI" id="CHEBI:15378"/>
        <dbReference type="ChEBI" id="CHEBI:29999"/>
        <dbReference type="ChEBI" id="CHEBI:30616"/>
        <dbReference type="ChEBI" id="CHEBI:83421"/>
        <dbReference type="ChEBI" id="CHEBI:456216"/>
        <dbReference type="EC" id="2.7.11.1"/>
    </reaction>
</comment>
<organism evidence="12 13">
    <name type="scientific">Heterodermia speciosa</name>
    <dbReference type="NCBI Taxonomy" id="116794"/>
    <lineage>
        <taxon>Eukaryota</taxon>
        <taxon>Fungi</taxon>
        <taxon>Dikarya</taxon>
        <taxon>Ascomycota</taxon>
        <taxon>Pezizomycotina</taxon>
        <taxon>Lecanoromycetes</taxon>
        <taxon>OSLEUM clade</taxon>
        <taxon>Lecanoromycetidae</taxon>
        <taxon>Caliciales</taxon>
        <taxon>Physciaceae</taxon>
        <taxon>Heterodermia</taxon>
    </lineage>
</organism>
<dbReference type="PROSITE" id="PS00109">
    <property type="entry name" value="PROTEIN_KINASE_TYR"/>
    <property type="match status" value="1"/>
</dbReference>
<dbReference type="SMART" id="SM00220">
    <property type="entry name" value="S_TKc"/>
    <property type="match status" value="1"/>
</dbReference>
<keyword evidence="13" id="KW-1185">Reference proteome</keyword>
<evidence type="ECO:0000256" key="6">
    <source>
        <dbReference type="ARBA" id="ARBA00030980"/>
    </source>
</evidence>
<dbReference type="PANTHER" id="PTHR44167:SF24">
    <property type="entry name" value="SERINE_THREONINE-PROTEIN KINASE CHK2"/>
    <property type="match status" value="1"/>
</dbReference>
<dbReference type="GO" id="GO:0005634">
    <property type="term" value="C:nucleus"/>
    <property type="evidence" value="ECO:0007669"/>
    <property type="project" value="TreeGrafter"/>
</dbReference>
<evidence type="ECO:0000313" key="13">
    <source>
        <dbReference type="Proteomes" id="UP000664521"/>
    </source>
</evidence>
<dbReference type="GO" id="GO:0005524">
    <property type="term" value="F:ATP binding"/>
    <property type="evidence" value="ECO:0007669"/>
    <property type="project" value="InterPro"/>
</dbReference>
<evidence type="ECO:0000256" key="1">
    <source>
        <dbReference type="ARBA" id="ARBA00003747"/>
    </source>
</evidence>